<dbReference type="Pfam" id="PF00888">
    <property type="entry name" value="Cullin"/>
    <property type="match status" value="1"/>
</dbReference>
<dbReference type="PROSITE" id="PS50069">
    <property type="entry name" value="CULLIN_2"/>
    <property type="match status" value="1"/>
</dbReference>
<evidence type="ECO:0000313" key="7">
    <source>
        <dbReference type="Proteomes" id="UP000009168"/>
    </source>
</evidence>
<dbReference type="GO" id="GO:0006511">
    <property type="term" value="P:ubiquitin-dependent protein catabolic process"/>
    <property type="evidence" value="ECO:0007669"/>
    <property type="project" value="InterPro"/>
</dbReference>
<organism evidence="6 7">
    <name type="scientific">Tetrahymena thermophila (strain SB210)</name>
    <dbReference type="NCBI Taxonomy" id="312017"/>
    <lineage>
        <taxon>Eukaryota</taxon>
        <taxon>Sar</taxon>
        <taxon>Alveolata</taxon>
        <taxon>Ciliophora</taxon>
        <taxon>Intramacronucleata</taxon>
        <taxon>Oligohymenophorea</taxon>
        <taxon>Hymenostomatida</taxon>
        <taxon>Tetrahymenina</taxon>
        <taxon>Tetrahymenidae</taxon>
        <taxon>Tetrahymena</taxon>
    </lineage>
</organism>
<dbReference type="Gene3D" id="1.20.1310.10">
    <property type="entry name" value="Cullin Repeats"/>
    <property type="match status" value="4"/>
</dbReference>
<dbReference type="InterPro" id="IPR019559">
    <property type="entry name" value="Cullin_neddylation_domain"/>
</dbReference>
<dbReference type="PANTHER" id="PTHR11932">
    <property type="entry name" value="CULLIN"/>
    <property type="match status" value="1"/>
</dbReference>
<dbReference type="Pfam" id="PF26557">
    <property type="entry name" value="Cullin_AB"/>
    <property type="match status" value="1"/>
</dbReference>
<dbReference type="InterPro" id="IPR036390">
    <property type="entry name" value="WH_DNA-bd_sf"/>
</dbReference>
<protein>
    <submittedName>
        <fullName evidence="6">Cullin family protein</fullName>
    </submittedName>
</protein>
<dbReference type="EMBL" id="GG662749">
    <property type="protein sequence ID" value="EAR92527.1"/>
    <property type="molecule type" value="Genomic_DNA"/>
</dbReference>
<dbReference type="KEGG" id="tet:TTHERM_00089220"/>
<evidence type="ECO:0000259" key="5">
    <source>
        <dbReference type="PROSITE" id="PS50069"/>
    </source>
</evidence>
<dbReference type="SMART" id="SM00182">
    <property type="entry name" value="CULLIN"/>
    <property type="match status" value="1"/>
</dbReference>
<dbReference type="InterPro" id="IPR045093">
    <property type="entry name" value="Cullin"/>
</dbReference>
<dbReference type="SUPFAM" id="SSF75632">
    <property type="entry name" value="Cullin homology domain"/>
    <property type="match status" value="1"/>
</dbReference>
<dbReference type="OrthoDB" id="27073at2759"/>
<dbReference type="HOGENOM" id="CLU_004747_7_1_1"/>
<dbReference type="InterPro" id="IPR036388">
    <property type="entry name" value="WH-like_DNA-bd_sf"/>
</dbReference>
<dbReference type="SUPFAM" id="SSF46785">
    <property type="entry name" value="Winged helix' DNA-binding domain"/>
    <property type="match status" value="1"/>
</dbReference>
<dbReference type="eggNOG" id="KOG2166">
    <property type="taxonomic scope" value="Eukaryota"/>
</dbReference>
<evidence type="ECO:0000256" key="1">
    <source>
        <dbReference type="ARBA" id="ARBA00006019"/>
    </source>
</evidence>
<evidence type="ECO:0000313" key="6">
    <source>
        <dbReference type="EMBL" id="EAR92527.1"/>
    </source>
</evidence>
<feature type="domain" description="Cullin family profile" evidence="5">
    <location>
        <begin position="428"/>
        <end position="664"/>
    </location>
</feature>
<sequence length="784" mass="93379">MSSKTFMNKENTEGKSINIKGSVTSQGQIPQQQQAQQQQQKQGFVYKDPKALQSWDVIEQAIQMIYEKKTHTLSYQELYHHAYILAFYGHGDQAYSRLKSLLEKYSLKMLNTLGYYDSEEQILVKMVAVWQDYKQMINILKGIFLYLDNNYVTTKNLQPVLVLGYEVFQQILFIQKSEIYSKVLEIILTMIDKQRLGENIEGQLIQKIIQMSVDLGMKANIQKCNQYSRQIQYEYIPELTIYEKYFEKGYLDCSEKYFSEESQRLILQLSPKDYIIAVERRFLEEKKRVHSYFYQTSKNKIQSLFFQKYINDFAKAIVDNQENGLFNWLDNDEVVIIKKSHTLFQNTKESYTIFLNIFYKYVAHQTSALAARQSTPVKEYIEDIILFRLKIINIMQEAFFSLLKTDDQLTIQRQTQKSFEDSLNDSNFPTEQLNCYIDEAFQKDFKNKSEQQIEEVLNSVFEIFCLIRNKDYFASIYMKSLAKRILYNKSLDENNEKQIISKFKLECGTVYTKKMETMFLDMQQSLEYYNEFKQLFIKNLNTKSAYKSLDFDIKVLTCGNWPYKLNQFSQVKIPNQLEPYISEFEKHYKSKFKGRKLKWIYSVGKSIVKGYYSFNNSKKEFQVSNVQMVILLLFNNKIKYTQQELTALLQMPYEEYKLHLLPLVQLKILKSENNIDFEYNDQFSYKNMRVQVNVMKKEASKTESSKNLEQICLERKFVVESLIVKIMKSRRKMEHQELYQEVARISQQHLFLPDQQTVKQCVNSLINRDYIRLSENKDYLQYVV</sequence>
<dbReference type="Gene3D" id="1.10.10.10">
    <property type="entry name" value="Winged helix-like DNA-binding domain superfamily/Winged helix DNA-binding domain"/>
    <property type="match status" value="1"/>
</dbReference>
<dbReference type="Gene3D" id="3.30.230.130">
    <property type="entry name" value="Cullin, Chain C, Domain 2"/>
    <property type="match status" value="1"/>
</dbReference>
<dbReference type="GO" id="GO:0031625">
    <property type="term" value="F:ubiquitin protein ligase binding"/>
    <property type="evidence" value="ECO:0007669"/>
    <property type="project" value="InterPro"/>
</dbReference>
<dbReference type="InterPro" id="IPR016159">
    <property type="entry name" value="Cullin_repeat-like_dom_sf"/>
</dbReference>
<dbReference type="Pfam" id="PF10557">
    <property type="entry name" value="Cullin_Nedd8"/>
    <property type="match status" value="1"/>
</dbReference>
<dbReference type="RefSeq" id="XP_001012772.1">
    <property type="nucleotide sequence ID" value="XM_001012772.3"/>
</dbReference>
<dbReference type="AlphaFoldDB" id="Q236H3"/>
<dbReference type="OMA" id="KCINLMK"/>
<proteinExistence type="inferred from homology"/>
<gene>
    <name evidence="6" type="ORF">TTHERM_00089220</name>
</gene>
<dbReference type="InterPro" id="IPR001373">
    <property type="entry name" value="Cullin_N"/>
</dbReference>
<dbReference type="InterPro" id="IPR036317">
    <property type="entry name" value="Cullin_homology_sf"/>
</dbReference>
<accession>Q236H3</accession>
<dbReference type="GeneID" id="7841702"/>
<feature type="region of interest" description="Disordered" evidence="4">
    <location>
        <begin position="1"/>
        <end position="34"/>
    </location>
</feature>
<dbReference type="SMART" id="SM00884">
    <property type="entry name" value="Cullin_Nedd8"/>
    <property type="match status" value="1"/>
</dbReference>
<dbReference type="InParanoid" id="Q236H3"/>
<reference evidence="7" key="1">
    <citation type="journal article" date="2006" name="PLoS Biol.">
        <title>Macronuclear genome sequence of the ciliate Tetrahymena thermophila, a model eukaryote.</title>
        <authorList>
            <person name="Eisen J.A."/>
            <person name="Coyne R.S."/>
            <person name="Wu M."/>
            <person name="Wu D."/>
            <person name="Thiagarajan M."/>
            <person name="Wortman J.R."/>
            <person name="Badger J.H."/>
            <person name="Ren Q."/>
            <person name="Amedeo P."/>
            <person name="Jones K.M."/>
            <person name="Tallon L.J."/>
            <person name="Delcher A.L."/>
            <person name="Salzberg S.L."/>
            <person name="Silva J.C."/>
            <person name="Haas B.J."/>
            <person name="Majoros W.H."/>
            <person name="Farzad M."/>
            <person name="Carlton J.M."/>
            <person name="Smith R.K. Jr."/>
            <person name="Garg J."/>
            <person name="Pearlman R.E."/>
            <person name="Karrer K.M."/>
            <person name="Sun L."/>
            <person name="Manning G."/>
            <person name="Elde N.C."/>
            <person name="Turkewitz A.P."/>
            <person name="Asai D.J."/>
            <person name="Wilkes D.E."/>
            <person name="Wang Y."/>
            <person name="Cai H."/>
            <person name="Collins K."/>
            <person name="Stewart B.A."/>
            <person name="Lee S.R."/>
            <person name="Wilamowska K."/>
            <person name="Weinberg Z."/>
            <person name="Ruzzo W.L."/>
            <person name="Wloga D."/>
            <person name="Gaertig J."/>
            <person name="Frankel J."/>
            <person name="Tsao C.-C."/>
            <person name="Gorovsky M.A."/>
            <person name="Keeling P.J."/>
            <person name="Waller R.F."/>
            <person name="Patron N.J."/>
            <person name="Cherry J.M."/>
            <person name="Stover N.A."/>
            <person name="Krieger C.J."/>
            <person name="del Toro C."/>
            <person name="Ryder H.F."/>
            <person name="Williamson S.C."/>
            <person name="Barbeau R.A."/>
            <person name="Hamilton E.P."/>
            <person name="Orias E."/>
        </authorList>
    </citation>
    <scope>NUCLEOTIDE SEQUENCE [LARGE SCALE GENOMIC DNA]</scope>
    <source>
        <strain evidence="7">SB210</strain>
    </source>
</reference>
<dbReference type="InterPro" id="IPR016158">
    <property type="entry name" value="Cullin_homology"/>
</dbReference>
<dbReference type="STRING" id="312017.Q236H3"/>
<evidence type="ECO:0000256" key="2">
    <source>
        <dbReference type="PROSITE-ProRule" id="PRU00330"/>
    </source>
</evidence>
<dbReference type="SUPFAM" id="SSF74788">
    <property type="entry name" value="Cullin repeat-like"/>
    <property type="match status" value="1"/>
</dbReference>
<comment type="similarity">
    <text evidence="1 2 3">Belongs to the cullin family.</text>
</comment>
<dbReference type="Proteomes" id="UP000009168">
    <property type="component" value="Unassembled WGS sequence"/>
</dbReference>
<keyword evidence="7" id="KW-1185">Reference proteome</keyword>
<name>Q236H3_TETTS</name>
<evidence type="ECO:0000256" key="4">
    <source>
        <dbReference type="SAM" id="MobiDB-lite"/>
    </source>
</evidence>
<dbReference type="InterPro" id="IPR059120">
    <property type="entry name" value="Cullin-like_AB"/>
</dbReference>
<evidence type="ECO:0000256" key="3">
    <source>
        <dbReference type="RuleBase" id="RU003829"/>
    </source>
</evidence>